<dbReference type="GO" id="GO:0071555">
    <property type="term" value="P:cell wall organization"/>
    <property type="evidence" value="ECO:0007669"/>
    <property type="project" value="UniProtKB-KW"/>
</dbReference>
<sequence>MVDIKVCNQKEDWNNLLLKTENYNLFSTFQWGDYKQQKNWTVERLLFYSNGNFLGMSQLIYKKKSKLIIGWTNSGVNYVNIKYIENIVESIKNYFSNNLYYKRFSFFEEYNALKNFEYSKFLISSSKFINSNFTIIHELKNNPNFILNSNHRYYYKQALKNNLEFRINYEINDFIKIHDEMIKFKDREDLKININDIQTIINLFKDNYFCATIYLENIPISSCLILFFDNQAYYYLAGSNDKGRKTYSSYLMIVELLKYLSENGFKLFDFMGITPFDKESFGVNKFKMGFGGRVIEYSGEWEISNLKLLSFLVNKVYL</sequence>
<dbReference type="PANTHER" id="PTHR36174">
    <property type="entry name" value="LIPID II:GLYCINE GLYCYLTRANSFERASE"/>
    <property type="match status" value="1"/>
</dbReference>
<accession>A0A2S9SMR7</accession>
<gene>
    <name evidence="7" type="ORF">CJ671_09610</name>
</gene>
<dbReference type="Proteomes" id="UP000238649">
    <property type="component" value="Unassembled WGS sequence"/>
</dbReference>
<keyword evidence="6" id="KW-0961">Cell wall biogenesis/degradation</keyword>
<dbReference type="GO" id="GO:0008360">
    <property type="term" value="P:regulation of cell shape"/>
    <property type="evidence" value="ECO:0007669"/>
    <property type="project" value="UniProtKB-KW"/>
</dbReference>
<evidence type="ECO:0000256" key="5">
    <source>
        <dbReference type="ARBA" id="ARBA00023315"/>
    </source>
</evidence>
<keyword evidence="5" id="KW-0012">Acyltransferase</keyword>
<evidence type="ECO:0000256" key="4">
    <source>
        <dbReference type="ARBA" id="ARBA00022984"/>
    </source>
</evidence>
<dbReference type="GO" id="GO:0009252">
    <property type="term" value="P:peptidoglycan biosynthetic process"/>
    <property type="evidence" value="ECO:0007669"/>
    <property type="project" value="UniProtKB-KW"/>
</dbReference>
<dbReference type="AlphaFoldDB" id="A0A2S9SMR7"/>
<dbReference type="Pfam" id="PF02388">
    <property type="entry name" value="FemAB"/>
    <property type="match status" value="1"/>
</dbReference>
<dbReference type="GO" id="GO:0016755">
    <property type="term" value="F:aminoacyltransferase activity"/>
    <property type="evidence" value="ECO:0007669"/>
    <property type="project" value="InterPro"/>
</dbReference>
<comment type="similarity">
    <text evidence="1">Belongs to the FemABX family.</text>
</comment>
<protein>
    <recommendedName>
        <fullName evidence="9">Peptidoglycan bridge formation glycyltransferase FemA/FemB family protein</fullName>
    </recommendedName>
</protein>
<dbReference type="Gene3D" id="3.40.630.30">
    <property type="match status" value="2"/>
</dbReference>
<evidence type="ECO:0000256" key="3">
    <source>
        <dbReference type="ARBA" id="ARBA00022960"/>
    </source>
</evidence>
<evidence type="ECO:0000313" key="7">
    <source>
        <dbReference type="EMBL" id="PRM87869.1"/>
    </source>
</evidence>
<dbReference type="OrthoDB" id="9773932at2"/>
<keyword evidence="4" id="KW-0573">Peptidoglycan synthesis</keyword>
<evidence type="ECO:0000313" key="8">
    <source>
        <dbReference type="Proteomes" id="UP000238649"/>
    </source>
</evidence>
<dbReference type="InterPro" id="IPR016181">
    <property type="entry name" value="Acyl_CoA_acyltransferase"/>
</dbReference>
<reference evidence="7 8" key="1">
    <citation type="submission" date="2017-09" db="EMBL/GenBank/DDBJ databases">
        <title>Reassesment of A. cryaerophilus.</title>
        <authorList>
            <person name="Perez-Cataluna A."/>
            <person name="Collado L."/>
            <person name="Salgado O."/>
            <person name="Lefinanco V."/>
            <person name="Figueras M.J."/>
        </authorList>
    </citation>
    <scope>NUCLEOTIDE SEQUENCE [LARGE SCALE GENOMIC DNA]</scope>
    <source>
        <strain evidence="7 8">LMG 9871</strain>
    </source>
</reference>
<dbReference type="InterPro" id="IPR003447">
    <property type="entry name" value="FEMABX"/>
</dbReference>
<keyword evidence="2" id="KW-0808">Transferase</keyword>
<evidence type="ECO:0000256" key="1">
    <source>
        <dbReference type="ARBA" id="ARBA00009943"/>
    </source>
</evidence>
<dbReference type="EMBL" id="NXGH01000036">
    <property type="protein sequence ID" value="PRM87869.1"/>
    <property type="molecule type" value="Genomic_DNA"/>
</dbReference>
<comment type="caution">
    <text evidence="7">The sequence shown here is derived from an EMBL/GenBank/DDBJ whole genome shotgun (WGS) entry which is preliminary data.</text>
</comment>
<name>A0A2S9SMR7_9BACT</name>
<dbReference type="SUPFAM" id="SSF55729">
    <property type="entry name" value="Acyl-CoA N-acyltransferases (Nat)"/>
    <property type="match status" value="2"/>
</dbReference>
<proteinExistence type="inferred from homology"/>
<evidence type="ECO:0008006" key="9">
    <source>
        <dbReference type="Google" id="ProtNLM"/>
    </source>
</evidence>
<organism evidence="7 8">
    <name type="scientific">Aliarcobacter cryaerophilus</name>
    <dbReference type="NCBI Taxonomy" id="28198"/>
    <lineage>
        <taxon>Bacteria</taxon>
        <taxon>Pseudomonadati</taxon>
        <taxon>Campylobacterota</taxon>
        <taxon>Epsilonproteobacteria</taxon>
        <taxon>Campylobacterales</taxon>
        <taxon>Arcobacteraceae</taxon>
        <taxon>Aliarcobacter</taxon>
    </lineage>
</organism>
<keyword evidence="3" id="KW-0133">Cell shape</keyword>
<evidence type="ECO:0000256" key="6">
    <source>
        <dbReference type="ARBA" id="ARBA00023316"/>
    </source>
</evidence>
<dbReference type="RefSeq" id="WP_105912487.1">
    <property type="nucleotide sequence ID" value="NZ_NXGH01000036.1"/>
</dbReference>
<dbReference type="PROSITE" id="PS51191">
    <property type="entry name" value="FEMABX"/>
    <property type="match status" value="1"/>
</dbReference>
<dbReference type="InterPro" id="IPR050644">
    <property type="entry name" value="PG_Glycine_Bridge_Synth"/>
</dbReference>
<dbReference type="PANTHER" id="PTHR36174:SF1">
    <property type="entry name" value="LIPID II:GLYCINE GLYCYLTRANSFERASE"/>
    <property type="match status" value="1"/>
</dbReference>
<evidence type="ECO:0000256" key="2">
    <source>
        <dbReference type="ARBA" id="ARBA00022679"/>
    </source>
</evidence>